<gene>
    <name evidence="3" type="ORF">COM45_04290</name>
</gene>
<dbReference type="PANTHER" id="PTHR46797:SF1">
    <property type="entry name" value="METHYLPHOSPHONATE SYNTHASE"/>
    <property type="match status" value="1"/>
</dbReference>
<dbReference type="Proteomes" id="UP000218690">
    <property type="component" value="Unassembled WGS sequence"/>
</dbReference>
<dbReference type="InterPro" id="IPR001387">
    <property type="entry name" value="Cro/C1-type_HTH"/>
</dbReference>
<dbReference type="InterPro" id="IPR050807">
    <property type="entry name" value="TransReg_Diox_bact_type"/>
</dbReference>
<proteinExistence type="predicted"/>
<evidence type="ECO:0000313" key="4">
    <source>
        <dbReference type="Proteomes" id="UP000218690"/>
    </source>
</evidence>
<dbReference type="CDD" id="cd00093">
    <property type="entry name" value="HTH_XRE"/>
    <property type="match status" value="1"/>
</dbReference>
<dbReference type="InterPro" id="IPR010982">
    <property type="entry name" value="Lambda_DNA-bd_dom_sf"/>
</dbReference>
<dbReference type="Gene3D" id="1.10.260.40">
    <property type="entry name" value="lambda repressor-like DNA-binding domains"/>
    <property type="match status" value="1"/>
</dbReference>
<evidence type="ECO:0000259" key="2">
    <source>
        <dbReference type="PROSITE" id="PS50943"/>
    </source>
</evidence>
<dbReference type="AlphaFoldDB" id="A0A2A4AM49"/>
<evidence type="ECO:0000313" key="3">
    <source>
        <dbReference type="EMBL" id="PCC83286.1"/>
    </source>
</evidence>
<dbReference type="GO" id="GO:0003700">
    <property type="term" value="F:DNA-binding transcription factor activity"/>
    <property type="evidence" value="ECO:0007669"/>
    <property type="project" value="TreeGrafter"/>
</dbReference>
<dbReference type="PROSITE" id="PS50943">
    <property type="entry name" value="HTH_CROC1"/>
    <property type="match status" value="1"/>
</dbReference>
<accession>A0A2A4AM49</accession>
<dbReference type="GO" id="GO:0005829">
    <property type="term" value="C:cytosol"/>
    <property type="evidence" value="ECO:0007669"/>
    <property type="project" value="TreeGrafter"/>
</dbReference>
<organism evidence="3 4">
    <name type="scientific">Corynebacterium accolens</name>
    <dbReference type="NCBI Taxonomy" id="38284"/>
    <lineage>
        <taxon>Bacteria</taxon>
        <taxon>Bacillati</taxon>
        <taxon>Actinomycetota</taxon>
        <taxon>Actinomycetes</taxon>
        <taxon>Mycobacteriales</taxon>
        <taxon>Corynebacteriaceae</taxon>
        <taxon>Corynebacterium</taxon>
    </lineage>
</organism>
<sequence length="110" mass="12015">MNIPTDFGERVRTQRQLRRLNQRELAAMTDGILSQSTLTRLEKGTATPTLHHVMALAWALGIDAAELVDATPLSQRVRVAARGDGVGVDTATQKLLPFLQLRVNLDGLNA</sequence>
<dbReference type="EMBL" id="NWBP01000015">
    <property type="protein sequence ID" value="PCC83286.1"/>
    <property type="molecule type" value="Genomic_DNA"/>
</dbReference>
<keyword evidence="1" id="KW-0238">DNA-binding</keyword>
<name>A0A2A4AM49_9CORY</name>
<dbReference type="Pfam" id="PF01381">
    <property type="entry name" value="HTH_3"/>
    <property type="match status" value="1"/>
</dbReference>
<protein>
    <recommendedName>
        <fullName evidence="2">HTH cro/C1-type domain-containing protein</fullName>
    </recommendedName>
</protein>
<feature type="domain" description="HTH cro/C1-type" evidence="2">
    <location>
        <begin position="11"/>
        <end position="67"/>
    </location>
</feature>
<dbReference type="SUPFAM" id="SSF47413">
    <property type="entry name" value="lambda repressor-like DNA-binding domains"/>
    <property type="match status" value="1"/>
</dbReference>
<evidence type="ECO:0000256" key="1">
    <source>
        <dbReference type="ARBA" id="ARBA00023125"/>
    </source>
</evidence>
<dbReference type="SMART" id="SM00530">
    <property type="entry name" value="HTH_XRE"/>
    <property type="match status" value="1"/>
</dbReference>
<reference evidence="3 4" key="1">
    <citation type="submission" date="2017-09" db="EMBL/GenBank/DDBJ databases">
        <title>Draft Genome Sequence of Corynebacterium accolens AH4003.</title>
        <authorList>
            <person name="Chen Y."/>
            <person name="Oosthuysen W.F."/>
            <person name="Kelley S."/>
            <person name="Horswill A."/>
        </authorList>
    </citation>
    <scope>NUCLEOTIDE SEQUENCE [LARGE SCALE GENOMIC DNA]</scope>
    <source>
        <strain evidence="3 4">AH4003</strain>
    </source>
</reference>
<dbReference type="GO" id="GO:0003677">
    <property type="term" value="F:DNA binding"/>
    <property type="evidence" value="ECO:0007669"/>
    <property type="project" value="UniProtKB-KW"/>
</dbReference>
<comment type="caution">
    <text evidence="3">The sequence shown here is derived from an EMBL/GenBank/DDBJ whole genome shotgun (WGS) entry which is preliminary data.</text>
</comment>
<dbReference type="PANTHER" id="PTHR46797">
    <property type="entry name" value="HTH-TYPE TRANSCRIPTIONAL REGULATOR"/>
    <property type="match status" value="1"/>
</dbReference>